<sequence length="212" mass="22797">MSTRIFEDTELLVQSLAVSDMDNRAYLISHRASGAQILIDAADDAPALREYVSAGTCEAGELVVATTHQHWDHTRALPAFAGARLVAGAEDADAIEAQRGVRISTRLAHGDTVSSGPLTLEVIALRGHTPGSVAFALRRPEATLLFTGDSLFPGGVGNTEQDPQRFSSLLTDVTERLFGVFDDAAQVLPGHGEPTTLGRERAHLTEWKERGW</sequence>
<proteinExistence type="predicted"/>
<feature type="domain" description="Metallo-beta-lactamase" evidence="1">
    <location>
        <begin position="22"/>
        <end position="191"/>
    </location>
</feature>
<dbReference type="InterPro" id="IPR036866">
    <property type="entry name" value="RibonucZ/Hydroxyglut_hydro"/>
</dbReference>
<comment type="caution">
    <text evidence="2">The sequence shown here is derived from an EMBL/GenBank/DDBJ whole genome shotgun (WGS) entry which is preliminary data.</text>
</comment>
<organism evidence="2 3">
    <name type="scientific">Galactobacter caseinivorans</name>
    <dbReference type="NCBI Taxonomy" id="2676123"/>
    <lineage>
        <taxon>Bacteria</taxon>
        <taxon>Bacillati</taxon>
        <taxon>Actinomycetota</taxon>
        <taxon>Actinomycetes</taxon>
        <taxon>Micrococcales</taxon>
        <taxon>Micrococcaceae</taxon>
        <taxon>Galactobacter</taxon>
    </lineage>
</organism>
<dbReference type="Proteomes" id="UP000273119">
    <property type="component" value="Unassembled WGS sequence"/>
</dbReference>
<dbReference type="Pfam" id="PF00753">
    <property type="entry name" value="Lactamase_B"/>
    <property type="match status" value="1"/>
</dbReference>
<dbReference type="AlphaFoldDB" id="A0A496PKM1"/>
<dbReference type="InterPro" id="IPR051453">
    <property type="entry name" value="MBL_Glyoxalase_II"/>
</dbReference>
<dbReference type="PANTHER" id="PTHR46233">
    <property type="entry name" value="HYDROXYACYLGLUTATHIONE HYDROLASE GLOC"/>
    <property type="match status" value="1"/>
</dbReference>
<keyword evidence="3" id="KW-1185">Reference proteome</keyword>
<keyword evidence="2" id="KW-0378">Hydrolase</keyword>
<dbReference type="InterPro" id="IPR001279">
    <property type="entry name" value="Metallo-B-lactamas"/>
</dbReference>
<dbReference type="RefSeq" id="WP_121484388.1">
    <property type="nucleotide sequence ID" value="NZ_QQXL01000002.1"/>
</dbReference>
<dbReference type="GO" id="GO:0016787">
    <property type="term" value="F:hydrolase activity"/>
    <property type="evidence" value="ECO:0007669"/>
    <property type="project" value="UniProtKB-KW"/>
</dbReference>
<evidence type="ECO:0000313" key="2">
    <source>
        <dbReference type="EMBL" id="RKW71052.1"/>
    </source>
</evidence>
<name>A0A496PKM1_9MICC</name>
<protein>
    <submittedName>
        <fullName evidence="2">MBL fold metallo-hydrolase</fullName>
    </submittedName>
</protein>
<dbReference type="SUPFAM" id="SSF56281">
    <property type="entry name" value="Metallo-hydrolase/oxidoreductase"/>
    <property type="match status" value="1"/>
</dbReference>
<dbReference type="Gene3D" id="3.60.15.10">
    <property type="entry name" value="Ribonuclease Z/Hydroxyacylglutathione hydrolase-like"/>
    <property type="match status" value="1"/>
</dbReference>
<gene>
    <name evidence="2" type="ORF">DWQ67_04450</name>
</gene>
<accession>A0A496PKM1</accession>
<evidence type="ECO:0000313" key="3">
    <source>
        <dbReference type="Proteomes" id="UP000273119"/>
    </source>
</evidence>
<dbReference type="PANTHER" id="PTHR46233:SF1">
    <property type="entry name" value="CONSERVED PROTEIN"/>
    <property type="match status" value="1"/>
</dbReference>
<dbReference type="SMART" id="SM00849">
    <property type="entry name" value="Lactamase_B"/>
    <property type="match status" value="1"/>
</dbReference>
<dbReference type="EMBL" id="QQXL01000002">
    <property type="protein sequence ID" value="RKW71052.1"/>
    <property type="molecule type" value="Genomic_DNA"/>
</dbReference>
<reference evidence="2 3" key="1">
    <citation type="submission" date="2018-07" db="EMBL/GenBank/DDBJ databases">
        <title>Arthrobacter sp. nov., isolated from raw cow's milk with high bacterial count.</title>
        <authorList>
            <person name="Hahne J."/>
            <person name="Isele D."/>
            <person name="Lipski A."/>
        </authorList>
    </citation>
    <scope>NUCLEOTIDE SEQUENCE [LARGE SCALE GENOMIC DNA]</scope>
    <source>
        <strain evidence="2 3">JZ R-183</strain>
    </source>
</reference>
<evidence type="ECO:0000259" key="1">
    <source>
        <dbReference type="SMART" id="SM00849"/>
    </source>
</evidence>